<dbReference type="AlphaFoldDB" id="A0A9Q3KHN1"/>
<accession>A0A9Q3KHN1</accession>
<gene>
    <name evidence="1" type="ORF">O181_120441</name>
</gene>
<dbReference type="Proteomes" id="UP000765509">
    <property type="component" value="Unassembled WGS sequence"/>
</dbReference>
<name>A0A9Q3KHN1_9BASI</name>
<organism evidence="1 2">
    <name type="scientific">Austropuccinia psidii MF-1</name>
    <dbReference type="NCBI Taxonomy" id="1389203"/>
    <lineage>
        <taxon>Eukaryota</taxon>
        <taxon>Fungi</taxon>
        <taxon>Dikarya</taxon>
        <taxon>Basidiomycota</taxon>
        <taxon>Pucciniomycotina</taxon>
        <taxon>Pucciniomycetes</taxon>
        <taxon>Pucciniales</taxon>
        <taxon>Sphaerophragmiaceae</taxon>
        <taxon>Austropuccinia</taxon>
    </lineage>
</organism>
<evidence type="ECO:0000313" key="2">
    <source>
        <dbReference type="Proteomes" id="UP000765509"/>
    </source>
</evidence>
<protein>
    <submittedName>
        <fullName evidence="1">Uncharacterized protein</fullName>
    </submittedName>
</protein>
<reference evidence="1" key="1">
    <citation type="submission" date="2021-03" db="EMBL/GenBank/DDBJ databases">
        <title>Draft genome sequence of rust myrtle Austropuccinia psidii MF-1, a brazilian biotype.</title>
        <authorList>
            <person name="Quecine M.C."/>
            <person name="Pachon D.M.R."/>
            <person name="Bonatelli M.L."/>
            <person name="Correr F.H."/>
            <person name="Franceschini L.M."/>
            <person name="Leite T.F."/>
            <person name="Margarido G.R.A."/>
            <person name="Almeida C.A."/>
            <person name="Ferrarezi J.A."/>
            <person name="Labate C.A."/>
        </authorList>
    </citation>
    <scope>NUCLEOTIDE SEQUENCE</scope>
    <source>
        <strain evidence="1">MF-1</strain>
    </source>
</reference>
<dbReference type="EMBL" id="AVOT02108234">
    <property type="protein sequence ID" value="MBW0580726.1"/>
    <property type="molecule type" value="Genomic_DNA"/>
</dbReference>
<evidence type="ECO:0000313" key="1">
    <source>
        <dbReference type="EMBL" id="MBW0580726.1"/>
    </source>
</evidence>
<sequence>MKTYGKPKKCGILLQLFQQEFRSPELESPLEEPWSRDYNNNKFLLIEGLLYHREKHTSAFTIIERDQLSFILQVCHDYPYMGHMSEDRTKERIESTAWLPKWEQELS</sequence>
<keyword evidence="2" id="KW-1185">Reference proteome</keyword>
<proteinExistence type="predicted"/>
<dbReference type="Gene3D" id="1.10.340.70">
    <property type="match status" value="1"/>
</dbReference>
<comment type="caution">
    <text evidence="1">The sequence shown here is derived from an EMBL/GenBank/DDBJ whole genome shotgun (WGS) entry which is preliminary data.</text>
</comment>